<feature type="chain" id="PRO_5003713276" evidence="1">
    <location>
        <begin position="20"/>
        <end position="279"/>
    </location>
</feature>
<evidence type="ECO:0000256" key="1">
    <source>
        <dbReference type="SAM" id="SignalP"/>
    </source>
</evidence>
<comment type="caution">
    <text evidence="2">The sequence shown here is derived from an EMBL/GenBank/DDBJ whole genome shotgun (WGS) entry which is preliminary data.</text>
</comment>
<organism evidence="2 3">
    <name type="scientific">Aspergillus oryzae (strain 3.042)</name>
    <name type="common">Yellow koji mold</name>
    <dbReference type="NCBI Taxonomy" id="1160506"/>
    <lineage>
        <taxon>Eukaryota</taxon>
        <taxon>Fungi</taxon>
        <taxon>Dikarya</taxon>
        <taxon>Ascomycota</taxon>
        <taxon>Pezizomycotina</taxon>
        <taxon>Eurotiomycetes</taxon>
        <taxon>Eurotiomycetidae</taxon>
        <taxon>Eurotiales</taxon>
        <taxon>Aspergillaceae</taxon>
        <taxon>Aspergillus</taxon>
        <taxon>Aspergillus subgen. Circumdati</taxon>
    </lineage>
</organism>
<reference evidence="2 3" key="1">
    <citation type="journal article" date="2012" name="Eukaryot. Cell">
        <title>Draft genome sequence of Aspergillus oryzae strain 3.042.</title>
        <authorList>
            <person name="Zhao G."/>
            <person name="Yao Y."/>
            <person name="Qi W."/>
            <person name="Wang C."/>
            <person name="Hou L."/>
            <person name="Zeng B."/>
            <person name="Cao X."/>
        </authorList>
    </citation>
    <scope>NUCLEOTIDE SEQUENCE [LARGE SCALE GENOMIC DNA]</scope>
    <source>
        <strain evidence="2 3">3.042</strain>
    </source>
</reference>
<dbReference type="EMBL" id="AKHY01000182">
    <property type="protein sequence ID" value="EIT75087.1"/>
    <property type="molecule type" value="Genomic_DNA"/>
</dbReference>
<evidence type="ECO:0000313" key="3">
    <source>
        <dbReference type="Proteomes" id="UP000002812"/>
    </source>
</evidence>
<proteinExistence type="predicted"/>
<dbReference type="HOGENOM" id="CLU_997410_0_0_1"/>
<dbReference type="AlphaFoldDB" id="I7ZT42"/>
<dbReference type="OrthoDB" id="4403096at2759"/>
<gene>
    <name evidence="2" type="ORF">Ao3042_08898</name>
</gene>
<sequence>MKAALCFFWALSLATVSSAWPQNQAATSRDIQRPALESSHEYSPAHYPFPDVILPSLETSFSPRLAIVKRDNNAEKPPSHCLRAKEFPAEFDTLAISLKLANVDWAGTSSDVTISVTVNDKGKVPVFKGNVSPSVNAHQTISLKSADYFGAEKINLTDLKVLKIYAYHNGHIFDAFEGLQFNLEARRRLRNRAKSGTLRTISGTPASLERRVHMVTNFGVSEERLLSQPVYFDGLFVRYRTLASGLVVRLRQLPRYISFVCYYDFNFHSNKSNIYYIRP</sequence>
<accession>I7ZT42</accession>
<reference evidence="3" key="2">
    <citation type="submission" date="2012-06" db="EMBL/GenBank/DDBJ databases">
        <title>Comparative genomic analyses of Aspergillus oryzae 3.042 and A. oryzae RIB40 for soy-sauce fermentation.</title>
        <authorList>
            <person name="Zhao G."/>
            <person name="Hou L."/>
            <person name="Wang C."/>
            <person name="Cao X."/>
        </authorList>
    </citation>
    <scope>NUCLEOTIDE SEQUENCE [LARGE SCALE GENOMIC DNA]</scope>
    <source>
        <strain evidence="3">3.042</strain>
    </source>
</reference>
<name>I7ZT42_ASPO3</name>
<keyword evidence="1" id="KW-0732">Signal</keyword>
<dbReference type="Proteomes" id="UP000002812">
    <property type="component" value="Unassembled WGS sequence"/>
</dbReference>
<protein>
    <submittedName>
        <fullName evidence="2">Uncharacterized protein</fullName>
    </submittedName>
</protein>
<feature type="signal peptide" evidence="1">
    <location>
        <begin position="1"/>
        <end position="19"/>
    </location>
</feature>
<evidence type="ECO:0000313" key="2">
    <source>
        <dbReference type="EMBL" id="EIT75087.1"/>
    </source>
</evidence>